<name>W7X027_TETTS</name>
<reference evidence="2" key="1">
    <citation type="journal article" date="2006" name="PLoS Biol.">
        <title>Macronuclear genome sequence of the ciliate Tetrahymena thermophila, a model eukaryote.</title>
        <authorList>
            <person name="Eisen J.A."/>
            <person name="Coyne R.S."/>
            <person name="Wu M."/>
            <person name="Wu D."/>
            <person name="Thiagarajan M."/>
            <person name="Wortman J.R."/>
            <person name="Badger J.H."/>
            <person name="Ren Q."/>
            <person name="Amedeo P."/>
            <person name="Jones K.M."/>
            <person name="Tallon L.J."/>
            <person name="Delcher A.L."/>
            <person name="Salzberg S.L."/>
            <person name="Silva J.C."/>
            <person name="Haas B.J."/>
            <person name="Majoros W.H."/>
            <person name="Farzad M."/>
            <person name="Carlton J.M."/>
            <person name="Smith R.K. Jr."/>
            <person name="Garg J."/>
            <person name="Pearlman R.E."/>
            <person name="Karrer K.M."/>
            <person name="Sun L."/>
            <person name="Manning G."/>
            <person name="Elde N.C."/>
            <person name="Turkewitz A.P."/>
            <person name="Asai D.J."/>
            <person name="Wilkes D.E."/>
            <person name="Wang Y."/>
            <person name="Cai H."/>
            <person name="Collins K."/>
            <person name="Stewart B.A."/>
            <person name="Lee S.R."/>
            <person name="Wilamowska K."/>
            <person name="Weinberg Z."/>
            <person name="Ruzzo W.L."/>
            <person name="Wloga D."/>
            <person name="Gaertig J."/>
            <person name="Frankel J."/>
            <person name="Tsao C.-C."/>
            <person name="Gorovsky M.A."/>
            <person name="Keeling P.J."/>
            <person name="Waller R.F."/>
            <person name="Patron N.J."/>
            <person name="Cherry J.M."/>
            <person name="Stover N.A."/>
            <person name="Krieger C.J."/>
            <person name="del Toro C."/>
            <person name="Ryder H.F."/>
            <person name="Williamson S.C."/>
            <person name="Barbeau R.A."/>
            <person name="Hamilton E.P."/>
            <person name="Orias E."/>
        </authorList>
    </citation>
    <scope>NUCLEOTIDE SEQUENCE [LARGE SCALE GENOMIC DNA]</scope>
    <source>
        <strain evidence="2">SB210</strain>
    </source>
</reference>
<dbReference type="KEGG" id="tet:TTHERM_000530018"/>
<accession>W7X027</accession>
<protein>
    <submittedName>
        <fullName evidence="1">Uncharacterized protein</fullName>
    </submittedName>
</protein>
<dbReference type="Proteomes" id="UP000009168">
    <property type="component" value="Unassembled WGS sequence"/>
</dbReference>
<dbReference type="RefSeq" id="XP_012655005.1">
    <property type="nucleotide sequence ID" value="XM_012799551.1"/>
</dbReference>
<dbReference type="AlphaFoldDB" id="W7X027"/>
<dbReference type="GeneID" id="24439425"/>
<gene>
    <name evidence="1" type="ORF">TTHERM_000530018</name>
</gene>
<dbReference type="EMBL" id="GG662522">
    <property type="protein sequence ID" value="EWS72460.1"/>
    <property type="molecule type" value="Genomic_DNA"/>
</dbReference>
<dbReference type="InParanoid" id="W7X027"/>
<sequence length="167" mass="19508">MLNKQLGLLINTIPLNPKKKQIKAFFENFSPKKNIAIIFVQIGERLLITTQSETFIKFILANMRIIPNAPYIPRHIKSFNAQQLSTQTSNLFTQQKEVLKMSPQNILIYKICKVQYSDLKKPITRYIIEYNIQAISIYNIAAFLEFCFSSRKRELLILSIYYDIILA</sequence>
<organism evidence="1 2">
    <name type="scientific">Tetrahymena thermophila (strain SB210)</name>
    <dbReference type="NCBI Taxonomy" id="312017"/>
    <lineage>
        <taxon>Eukaryota</taxon>
        <taxon>Sar</taxon>
        <taxon>Alveolata</taxon>
        <taxon>Ciliophora</taxon>
        <taxon>Intramacronucleata</taxon>
        <taxon>Oligohymenophorea</taxon>
        <taxon>Hymenostomatida</taxon>
        <taxon>Tetrahymenina</taxon>
        <taxon>Tetrahymenidae</taxon>
        <taxon>Tetrahymena</taxon>
    </lineage>
</organism>
<evidence type="ECO:0000313" key="1">
    <source>
        <dbReference type="EMBL" id="EWS72460.1"/>
    </source>
</evidence>
<keyword evidence="2" id="KW-1185">Reference proteome</keyword>
<evidence type="ECO:0000313" key="2">
    <source>
        <dbReference type="Proteomes" id="UP000009168"/>
    </source>
</evidence>
<proteinExistence type="predicted"/>